<protein>
    <recommendedName>
        <fullName evidence="5">Steroid 5-alpha reductase C-terminal domain-containing protein</fullName>
    </recommendedName>
</protein>
<keyword evidence="2" id="KW-0472">Membrane</keyword>
<evidence type="ECO:0000313" key="3">
    <source>
        <dbReference type="EMBL" id="KAK3171982.1"/>
    </source>
</evidence>
<dbReference type="Proteomes" id="UP001276659">
    <property type="component" value="Unassembled WGS sequence"/>
</dbReference>
<keyword evidence="2" id="KW-0812">Transmembrane</keyword>
<reference evidence="3" key="1">
    <citation type="submission" date="2022-11" db="EMBL/GenBank/DDBJ databases">
        <title>Chromosomal genome sequence assembly and mating type (MAT) locus characterization of the leprose asexual lichenized fungus Lepraria neglecta (Nyl.) Erichsen.</title>
        <authorList>
            <person name="Allen J.L."/>
            <person name="Pfeffer B."/>
        </authorList>
    </citation>
    <scope>NUCLEOTIDE SEQUENCE</scope>
    <source>
        <strain evidence="3">Allen 5258</strain>
    </source>
</reference>
<evidence type="ECO:0000313" key="4">
    <source>
        <dbReference type="Proteomes" id="UP001276659"/>
    </source>
</evidence>
<keyword evidence="2" id="KW-1133">Transmembrane helix</keyword>
<name>A0AAD9Z8Z8_9LECA</name>
<evidence type="ECO:0000256" key="2">
    <source>
        <dbReference type="SAM" id="Phobius"/>
    </source>
</evidence>
<feature type="transmembrane region" description="Helical" evidence="2">
    <location>
        <begin position="238"/>
        <end position="255"/>
    </location>
</feature>
<dbReference type="Pfam" id="PF06966">
    <property type="entry name" value="DUF1295"/>
    <property type="match status" value="1"/>
</dbReference>
<feature type="compositionally biased region" description="Polar residues" evidence="1">
    <location>
        <begin position="44"/>
        <end position="55"/>
    </location>
</feature>
<gene>
    <name evidence="3" type="ORF">OEA41_004066</name>
</gene>
<feature type="transmembrane region" description="Helical" evidence="2">
    <location>
        <begin position="199"/>
        <end position="217"/>
    </location>
</feature>
<proteinExistence type="predicted"/>
<dbReference type="PROSITE" id="PS50244">
    <property type="entry name" value="S5A_REDUCTASE"/>
    <property type="match status" value="1"/>
</dbReference>
<feature type="region of interest" description="Disordered" evidence="1">
    <location>
        <begin position="44"/>
        <end position="67"/>
    </location>
</feature>
<comment type="caution">
    <text evidence="3">The sequence shown here is derived from an EMBL/GenBank/DDBJ whole genome shotgun (WGS) entry which is preliminary data.</text>
</comment>
<feature type="transmembrane region" description="Helical" evidence="2">
    <location>
        <begin position="261"/>
        <end position="281"/>
    </location>
</feature>
<sequence>MDSPKSGVDILRPAAVGHLEYPIVTSPPPLSDPLTISIHHNSTLTNQHAPQNGQNGHIRRPRLPQKGTLPLGKSVFVGMRAADALLQFSILQRGWGSTLIQRLGGSVVPFAAPRDPTLAYLGLGPYPAIISALAVGSSVKHIAWTMGIMEQQMSPVAAAAIGLFNTTLNTLNTLFSLWALTSAAPQLATQSASLKDVVMSSPMLMFGIGLYTLGLCTELGSEIQRKMFKDKPENKGKPYGGGLFGLATNINYGGYTLWRTGYAIAAAGLPWGAVIGGFFFYDFTTRAIPSLDQYCTERVCSPDISCPLG</sequence>
<evidence type="ECO:0008006" key="5">
    <source>
        <dbReference type="Google" id="ProtNLM"/>
    </source>
</evidence>
<keyword evidence="4" id="KW-1185">Reference proteome</keyword>
<dbReference type="EMBL" id="JASNWA010000008">
    <property type="protein sequence ID" value="KAK3171982.1"/>
    <property type="molecule type" value="Genomic_DNA"/>
</dbReference>
<dbReference type="AlphaFoldDB" id="A0AAD9Z8Z8"/>
<feature type="transmembrane region" description="Helical" evidence="2">
    <location>
        <begin position="156"/>
        <end position="179"/>
    </location>
</feature>
<organism evidence="3 4">
    <name type="scientific">Lepraria neglecta</name>
    <dbReference type="NCBI Taxonomy" id="209136"/>
    <lineage>
        <taxon>Eukaryota</taxon>
        <taxon>Fungi</taxon>
        <taxon>Dikarya</taxon>
        <taxon>Ascomycota</taxon>
        <taxon>Pezizomycotina</taxon>
        <taxon>Lecanoromycetes</taxon>
        <taxon>OSLEUM clade</taxon>
        <taxon>Lecanoromycetidae</taxon>
        <taxon>Lecanorales</taxon>
        <taxon>Lecanorineae</taxon>
        <taxon>Stereocaulaceae</taxon>
        <taxon>Lepraria</taxon>
    </lineage>
</organism>
<accession>A0AAD9Z8Z8</accession>
<dbReference type="InterPro" id="IPR010721">
    <property type="entry name" value="UstE-like"/>
</dbReference>
<evidence type="ECO:0000256" key="1">
    <source>
        <dbReference type="SAM" id="MobiDB-lite"/>
    </source>
</evidence>